<gene>
    <name evidence="8" type="ORF">ONB1V03_LOCUS5812</name>
</gene>
<dbReference type="OrthoDB" id="9927103at2759"/>
<dbReference type="GO" id="GO:0005739">
    <property type="term" value="C:mitochondrion"/>
    <property type="evidence" value="ECO:0007669"/>
    <property type="project" value="TreeGrafter"/>
</dbReference>
<dbReference type="PROSITE" id="PS00444">
    <property type="entry name" value="POLYPRENYL_SYNTHASE_2"/>
    <property type="match status" value="1"/>
</dbReference>
<keyword evidence="5" id="KW-0460">Magnesium</keyword>
<evidence type="ECO:0000256" key="2">
    <source>
        <dbReference type="ARBA" id="ARBA00006706"/>
    </source>
</evidence>
<evidence type="ECO:0000256" key="6">
    <source>
        <dbReference type="ARBA" id="ARBA00023229"/>
    </source>
</evidence>
<keyword evidence="4" id="KW-0479">Metal-binding</keyword>
<dbReference type="GO" id="GO:0006744">
    <property type="term" value="P:ubiquinone biosynthetic process"/>
    <property type="evidence" value="ECO:0007669"/>
    <property type="project" value="TreeGrafter"/>
</dbReference>
<evidence type="ECO:0000256" key="5">
    <source>
        <dbReference type="ARBA" id="ARBA00022842"/>
    </source>
</evidence>
<evidence type="ECO:0000256" key="3">
    <source>
        <dbReference type="ARBA" id="ARBA00022679"/>
    </source>
</evidence>
<dbReference type="AlphaFoldDB" id="A0A7R9QHW8"/>
<dbReference type="Pfam" id="PF00348">
    <property type="entry name" value="polyprenyl_synt"/>
    <property type="match status" value="1"/>
</dbReference>
<evidence type="ECO:0000256" key="7">
    <source>
        <dbReference type="RuleBase" id="RU004466"/>
    </source>
</evidence>
<dbReference type="SUPFAM" id="SSF48576">
    <property type="entry name" value="Terpenoid synthases"/>
    <property type="match status" value="1"/>
</dbReference>
<dbReference type="GO" id="GO:0046872">
    <property type="term" value="F:metal ion binding"/>
    <property type="evidence" value="ECO:0007669"/>
    <property type="project" value="UniProtKB-KW"/>
</dbReference>
<dbReference type="EMBL" id="CAJPVJ010002432">
    <property type="protein sequence ID" value="CAG2166288.1"/>
    <property type="molecule type" value="Genomic_DNA"/>
</dbReference>
<dbReference type="GO" id="GO:0004659">
    <property type="term" value="F:prenyltransferase activity"/>
    <property type="evidence" value="ECO:0007669"/>
    <property type="project" value="InterPro"/>
</dbReference>
<dbReference type="Gene3D" id="1.10.600.10">
    <property type="entry name" value="Farnesyl Diphosphate Synthase"/>
    <property type="match status" value="1"/>
</dbReference>
<evidence type="ECO:0000256" key="4">
    <source>
        <dbReference type="ARBA" id="ARBA00022723"/>
    </source>
</evidence>
<keyword evidence="9" id="KW-1185">Reference proteome</keyword>
<dbReference type="InterPro" id="IPR008949">
    <property type="entry name" value="Isoprenoid_synthase_dom_sf"/>
</dbReference>
<dbReference type="GO" id="GO:0008299">
    <property type="term" value="P:isoprenoid biosynthetic process"/>
    <property type="evidence" value="ECO:0007669"/>
    <property type="project" value="UniProtKB-KW"/>
</dbReference>
<dbReference type="Proteomes" id="UP000728032">
    <property type="component" value="Unassembled WGS sequence"/>
</dbReference>
<proteinExistence type="inferred from homology"/>
<name>A0A7R9QHW8_9ACAR</name>
<evidence type="ECO:0000313" key="9">
    <source>
        <dbReference type="Proteomes" id="UP000728032"/>
    </source>
</evidence>
<comment type="cofactor">
    <cofactor evidence="1">
        <name>Mg(2+)</name>
        <dbReference type="ChEBI" id="CHEBI:18420"/>
    </cofactor>
</comment>
<dbReference type="GO" id="GO:1990234">
    <property type="term" value="C:transferase complex"/>
    <property type="evidence" value="ECO:0007669"/>
    <property type="project" value="TreeGrafter"/>
</dbReference>
<protein>
    <submittedName>
        <fullName evidence="8">Uncharacterized protein</fullName>
    </submittedName>
</protein>
<keyword evidence="3 7" id="KW-0808">Transferase</keyword>
<dbReference type="PROSITE" id="PS00723">
    <property type="entry name" value="POLYPRENYL_SYNTHASE_1"/>
    <property type="match status" value="1"/>
</dbReference>
<dbReference type="SFLD" id="SFLDS00005">
    <property type="entry name" value="Isoprenoid_Synthase_Type_I"/>
    <property type="match status" value="1"/>
</dbReference>
<organism evidence="8">
    <name type="scientific">Oppiella nova</name>
    <dbReference type="NCBI Taxonomy" id="334625"/>
    <lineage>
        <taxon>Eukaryota</taxon>
        <taxon>Metazoa</taxon>
        <taxon>Ecdysozoa</taxon>
        <taxon>Arthropoda</taxon>
        <taxon>Chelicerata</taxon>
        <taxon>Arachnida</taxon>
        <taxon>Acari</taxon>
        <taxon>Acariformes</taxon>
        <taxon>Sarcoptiformes</taxon>
        <taxon>Oribatida</taxon>
        <taxon>Brachypylina</taxon>
        <taxon>Oppioidea</taxon>
        <taxon>Oppiidae</taxon>
        <taxon>Oppiella</taxon>
    </lineage>
</organism>
<dbReference type="PANTHER" id="PTHR12001">
    <property type="entry name" value="GERANYLGERANYL PYROPHOSPHATE SYNTHASE"/>
    <property type="match status" value="1"/>
</dbReference>
<dbReference type="EMBL" id="OC917257">
    <property type="protein sequence ID" value="CAD7646600.1"/>
    <property type="molecule type" value="Genomic_DNA"/>
</dbReference>
<keyword evidence="6" id="KW-0414">Isoprene biosynthesis</keyword>
<comment type="similarity">
    <text evidence="2 7">Belongs to the FPP/GGPP synthase family.</text>
</comment>
<accession>A0A7R9QHW8</accession>
<sequence>MASITSSYFSSSRLLCNVFDRVFDVKLKPKNLIKPSIRWTSNTSKTLIPSSLCPLLSVNTEKRTKLHSTLASVRSHKLDASPISQRLLSTSLYHQKSSPVQQSTQTHQSKSTNPFKLAENDLNSLYADIRKELWAERPELEEIAGYYFDGQGKAFRPMVVVLIARALNHHIHRRPDLLESQKTVAMVTEMIHTASLVHDDVIDTADTRRGKASVNVLWGQKKAILAGDYILSRASQMLARLQNEEVILVLSQVLSTVACCRLCMSDHYSNLQVLLDLVQGEFMQMCSKEDENERFSHYIHKSFKKTASLIAYTCKAVALLSGANQAFQEAAFQYGRNLGIAFQLVDDLLDFVSSQAELGKPAAADLKLGLATAPVLFACEKFPELNIMIMRRFSEPGDVEKAYDAVMKSDGLYHTRILSRKHADEALRHVSGFADSPERHALISLTELTLNRKK</sequence>
<dbReference type="GO" id="GO:0042811">
    <property type="term" value="P:pheromone biosynthetic process"/>
    <property type="evidence" value="ECO:0007669"/>
    <property type="project" value="UniProtKB-ARBA"/>
</dbReference>
<evidence type="ECO:0000313" key="8">
    <source>
        <dbReference type="EMBL" id="CAD7646600.1"/>
    </source>
</evidence>
<reference evidence="8" key="1">
    <citation type="submission" date="2020-11" db="EMBL/GenBank/DDBJ databases">
        <authorList>
            <person name="Tran Van P."/>
        </authorList>
    </citation>
    <scope>NUCLEOTIDE SEQUENCE</scope>
</reference>
<dbReference type="InterPro" id="IPR033749">
    <property type="entry name" value="Polyprenyl_synt_CS"/>
</dbReference>
<dbReference type="InterPro" id="IPR000092">
    <property type="entry name" value="Polyprenyl_synt"/>
</dbReference>
<dbReference type="CDD" id="cd00685">
    <property type="entry name" value="Trans_IPPS_HT"/>
    <property type="match status" value="1"/>
</dbReference>
<dbReference type="PANTHER" id="PTHR12001:SF69">
    <property type="entry name" value="ALL TRANS-POLYPRENYL-DIPHOSPHATE SYNTHASE PDSS1"/>
    <property type="match status" value="1"/>
</dbReference>
<evidence type="ECO:0000256" key="1">
    <source>
        <dbReference type="ARBA" id="ARBA00001946"/>
    </source>
</evidence>